<dbReference type="Gene3D" id="2.40.30.30">
    <property type="entry name" value="Riboflavin kinase-like"/>
    <property type="match status" value="1"/>
</dbReference>
<dbReference type="EMBL" id="SDGY01000001">
    <property type="protein sequence ID" value="TYC46735.1"/>
    <property type="molecule type" value="Genomic_DNA"/>
</dbReference>
<dbReference type="SMART" id="SM00904">
    <property type="entry name" value="Flavokinase"/>
    <property type="match status" value="1"/>
</dbReference>
<accession>A0A6P2CL63</accession>
<dbReference type="AlphaFoldDB" id="A0A6P2CL63"/>
<dbReference type="EC" id="2.7.1.26" evidence="15"/>
<evidence type="ECO:0000256" key="15">
    <source>
        <dbReference type="PIRNR" id="PIRNR004491"/>
    </source>
</evidence>
<keyword evidence="4 15" id="KW-0285">Flavoprotein</keyword>
<dbReference type="InterPro" id="IPR023465">
    <property type="entry name" value="Riboflavin_kinase_dom_sf"/>
</dbReference>
<protein>
    <recommendedName>
        <fullName evidence="15">Riboflavin biosynthesis protein</fullName>
    </recommendedName>
    <domain>
        <recommendedName>
            <fullName evidence="15">Riboflavin kinase</fullName>
            <ecNumber evidence="15">2.7.1.26</ecNumber>
        </recommendedName>
        <alternativeName>
            <fullName evidence="15">Flavokinase</fullName>
        </alternativeName>
    </domain>
    <domain>
        <recommendedName>
            <fullName evidence="15">FMN adenylyltransferase</fullName>
            <ecNumber evidence="15">2.7.7.2</ecNumber>
        </recommendedName>
        <alternativeName>
            <fullName evidence="15">FAD pyrophosphorylase</fullName>
        </alternativeName>
        <alternativeName>
            <fullName evidence="15">FAD synthase</fullName>
        </alternativeName>
    </domain>
</protein>
<keyword evidence="12" id="KW-0511">Multifunctional enzyme</keyword>
<keyword evidence="11 15" id="KW-0067">ATP-binding</keyword>
<dbReference type="EC" id="2.7.7.2" evidence="15"/>
<dbReference type="GO" id="GO:0009231">
    <property type="term" value="P:riboflavin biosynthetic process"/>
    <property type="evidence" value="ECO:0007669"/>
    <property type="project" value="InterPro"/>
</dbReference>
<dbReference type="SUPFAM" id="SSF52374">
    <property type="entry name" value="Nucleotidylyl transferase"/>
    <property type="match status" value="1"/>
</dbReference>
<dbReference type="InterPro" id="IPR015865">
    <property type="entry name" value="Riboflavin_kinase_bac/euk"/>
</dbReference>
<evidence type="ECO:0000256" key="3">
    <source>
        <dbReference type="ARBA" id="ARBA00005201"/>
    </source>
</evidence>
<dbReference type="RefSeq" id="WP_148603934.1">
    <property type="nucleotide sequence ID" value="NZ_BSUV01000001.1"/>
</dbReference>
<dbReference type="Gene3D" id="3.40.50.620">
    <property type="entry name" value="HUPs"/>
    <property type="match status" value="1"/>
</dbReference>
<dbReference type="UniPathway" id="UPA00277">
    <property type="reaction ID" value="UER00407"/>
</dbReference>
<dbReference type="PANTHER" id="PTHR22749:SF6">
    <property type="entry name" value="RIBOFLAVIN KINASE"/>
    <property type="match status" value="1"/>
</dbReference>
<evidence type="ECO:0000256" key="13">
    <source>
        <dbReference type="ARBA" id="ARBA00047880"/>
    </source>
</evidence>
<dbReference type="SUPFAM" id="SSF82114">
    <property type="entry name" value="Riboflavin kinase-like"/>
    <property type="match status" value="1"/>
</dbReference>
<dbReference type="UniPathway" id="UPA00276">
    <property type="reaction ID" value="UER00406"/>
</dbReference>
<evidence type="ECO:0000256" key="12">
    <source>
        <dbReference type="ARBA" id="ARBA00023268"/>
    </source>
</evidence>
<dbReference type="FunFam" id="2.40.30.30:FF:000003">
    <property type="entry name" value="Riboflavin biosynthesis protein"/>
    <property type="match status" value="1"/>
</dbReference>
<dbReference type="InterPro" id="IPR023468">
    <property type="entry name" value="Riboflavin_kinase"/>
</dbReference>
<feature type="domain" description="Riboflavin kinase" evidence="16">
    <location>
        <begin position="186"/>
        <end position="311"/>
    </location>
</feature>
<dbReference type="PIRSF" id="PIRSF004491">
    <property type="entry name" value="FAD_Synth"/>
    <property type="match status" value="1"/>
</dbReference>
<organism evidence="17 18">
    <name type="scientific">Leuconostoc litchii</name>
    <dbReference type="NCBI Taxonomy" id="1981069"/>
    <lineage>
        <taxon>Bacteria</taxon>
        <taxon>Bacillati</taxon>
        <taxon>Bacillota</taxon>
        <taxon>Bacilli</taxon>
        <taxon>Lactobacillales</taxon>
        <taxon>Lactobacillaceae</taxon>
        <taxon>Leuconostoc</taxon>
    </lineage>
</organism>
<comment type="pathway">
    <text evidence="2 15">Cofactor biosynthesis; FAD biosynthesis; FAD from FMN: step 1/1.</text>
</comment>
<dbReference type="GO" id="GO:0005524">
    <property type="term" value="F:ATP binding"/>
    <property type="evidence" value="ECO:0007669"/>
    <property type="project" value="UniProtKB-UniRule"/>
</dbReference>
<keyword evidence="10 15" id="KW-0274">FAD</keyword>
<dbReference type="FunFam" id="3.40.50.620:FF:000021">
    <property type="entry name" value="Riboflavin biosynthesis protein"/>
    <property type="match status" value="1"/>
</dbReference>
<keyword evidence="7 15" id="KW-0548">Nucleotidyltransferase</keyword>
<reference evidence="17 18" key="1">
    <citation type="submission" date="2019-01" db="EMBL/GenBank/DDBJ databases">
        <title>Leuconostoc litchii sp. nov., a novel lactic acid bacterium isolated from lychee.</title>
        <authorList>
            <person name="Wang L.-T."/>
        </authorList>
    </citation>
    <scope>NUCLEOTIDE SEQUENCE [LARGE SCALE GENOMIC DNA]</scope>
    <source>
        <strain evidence="17 18">MB7</strain>
    </source>
</reference>
<evidence type="ECO:0000256" key="5">
    <source>
        <dbReference type="ARBA" id="ARBA00022643"/>
    </source>
</evidence>
<proteinExistence type="inferred from homology"/>
<evidence type="ECO:0000256" key="7">
    <source>
        <dbReference type="ARBA" id="ARBA00022695"/>
    </source>
</evidence>
<evidence type="ECO:0000256" key="9">
    <source>
        <dbReference type="ARBA" id="ARBA00022777"/>
    </source>
</evidence>
<comment type="catalytic activity">
    <reaction evidence="14 15">
        <text>FMN + ATP + H(+) = FAD + diphosphate</text>
        <dbReference type="Rhea" id="RHEA:17237"/>
        <dbReference type="ChEBI" id="CHEBI:15378"/>
        <dbReference type="ChEBI" id="CHEBI:30616"/>
        <dbReference type="ChEBI" id="CHEBI:33019"/>
        <dbReference type="ChEBI" id="CHEBI:57692"/>
        <dbReference type="ChEBI" id="CHEBI:58210"/>
        <dbReference type="EC" id="2.7.7.2"/>
    </reaction>
</comment>
<evidence type="ECO:0000256" key="14">
    <source>
        <dbReference type="ARBA" id="ARBA00049494"/>
    </source>
</evidence>
<comment type="catalytic activity">
    <reaction evidence="13 15">
        <text>riboflavin + ATP = FMN + ADP + H(+)</text>
        <dbReference type="Rhea" id="RHEA:14357"/>
        <dbReference type="ChEBI" id="CHEBI:15378"/>
        <dbReference type="ChEBI" id="CHEBI:30616"/>
        <dbReference type="ChEBI" id="CHEBI:57986"/>
        <dbReference type="ChEBI" id="CHEBI:58210"/>
        <dbReference type="ChEBI" id="CHEBI:456216"/>
        <dbReference type="EC" id="2.7.1.26"/>
    </reaction>
</comment>
<comment type="function">
    <text evidence="1">Catalyzes the phosphorylation of riboflavin to FMN followed by the adenylation of FMN to FAD.</text>
</comment>
<gene>
    <name evidence="17" type="primary">ribF</name>
    <name evidence="17" type="ORF">ESZ47_00930</name>
</gene>
<dbReference type="GO" id="GO:0009398">
    <property type="term" value="P:FMN biosynthetic process"/>
    <property type="evidence" value="ECO:0007669"/>
    <property type="project" value="UniProtKB-UniRule"/>
</dbReference>
<evidence type="ECO:0000256" key="8">
    <source>
        <dbReference type="ARBA" id="ARBA00022741"/>
    </source>
</evidence>
<comment type="pathway">
    <text evidence="3 15">Cofactor biosynthesis; FMN biosynthesis; FMN from riboflavin (ATP route): step 1/1.</text>
</comment>
<dbReference type="GO" id="GO:0006747">
    <property type="term" value="P:FAD biosynthetic process"/>
    <property type="evidence" value="ECO:0007669"/>
    <property type="project" value="UniProtKB-UniRule"/>
</dbReference>
<dbReference type="PANTHER" id="PTHR22749">
    <property type="entry name" value="RIBOFLAVIN KINASE/FMN ADENYLYLTRANSFERASE"/>
    <property type="match status" value="1"/>
</dbReference>
<evidence type="ECO:0000259" key="16">
    <source>
        <dbReference type="SMART" id="SM00904"/>
    </source>
</evidence>
<name>A0A6P2CL63_9LACO</name>
<comment type="similarity">
    <text evidence="15">Belongs to the ribF family.</text>
</comment>
<dbReference type="InterPro" id="IPR014729">
    <property type="entry name" value="Rossmann-like_a/b/a_fold"/>
</dbReference>
<keyword evidence="9 15" id="KW-0418">Kinase</keyword>
<evidence type="ECO:0000313" key="17">
    <source>
        <dbReference type="EMBL" id="TYC46735.1"/>
    </source>
</evidence>
<keyword evidence="8 15" id="KW-0547">Nucleotide-binding</keyword>
<evidence type="ECO:0000256" key="10">
    <source>
        <dbReference type="ARBA" id="ARBA00022827"/>
    </source>
</evidence>
<dbReference type="Pfam" id="PF01687">
    <property type="entry name" value="Flavokinase"/>
    <property type="match status" value="1"/>
</dbReference>
<evidence type="ECO:0000313" key="18">
    <source>
        <dbReference type="Proteomes" id="UP000442244"/>
    </source>
</evidence>
<sequence>MTELIRLHYPIVNFKKPVQQVVAMGFFDGVHLGHQAVLARAKQEAEKRGVPLAVLTYDPHPIVAFQKLNQPLRYLTPLEQKVSIMSRLGVDKVYVMRFTSKLSKLKGQSFVDEVLMHLNPLTVVAGFDHLYGANGTNSDMSHLLVYAKERFGVITVPELDDLNQKISSSTIRKYLDNGNVDMVTKQLGHPHATTGTVVHGEARGRELGYPTANIQTPENEWLPGIGIYAVKIQINNQWYLGMASIGRNVTFGEARPITVEINILDFKEEIYGEAVQVEWYHYLRGEVKFNGVQSLINQLKLDAEDTHRYFNDK</sequence>
<dbReference type="GO" id="GO:0008531">
    <property type="term" value="F:riboflavin kinase activity"/>
    <property type="evidence" value="ECO:0007669"/>
    <property type="project" value="UniProtKB-UniRule"/>
</dbReference>
<evidence type="ECO:0000256" key="1">
    <source>
        <dbReference type="ARBA" id="ARBA00002121"/>
    </source>
</evidence>
<dbReference type="GO" id="GO:0003919">
    <property type="term" value="F:FMN adenylyltransferase activity"/>
    <property type="evidence" value="ECO:0007669"/>
    <property type="project" value="UniProtKB-UniRule"/>
</dbReference>
<comment type="caution">
    <text evidence="17">The sequence shown here is derived from an EMBL/GenBank/DDBJ whole genome shotgun (WGS) entry which is preliminary data.</text>
</comment>
<evidence type="ECO:0000256" key="4">
    <source>
        <dbReference type="ARBA" id="ARBA00022630"/>
    </source>
</evidence>
<keyword evidence="18" id="KW-1185">Reference proteome</keyword>
<dbReference type="OrthoDB" id="9803667at2"/>
<dbReference type="NCBIfam" id="TIGR00083">
    <property type="entry name" value="ribF"/>
    <property type="match status" value="1"/>
</dbReference>
<keyword evidence="5 15" id="KW-0288">FMN</keyword>
<keyword evidence="6 15" id="KW-0808">Transferase</keyword>
<dbReference type="Pfam" id="PF06574">
    <property type="entry name" value="FAD_syn"/>
    <property type="match status" value="1"/>
</dbReference>
<dbReference type="InterPro" id="IPR015864">
    <property type="entry name" value="FAD_synthase"/>
</dbReference>
<evidence type="ECO:0000256" key="6">
    <source>
        <dbReference type="ARBA" id="ARBA00022679"/>
    </source>
</evidence>
<dbReference type="InterPro" id="IPR002606">
    <property type="entry name" value="Riboflavin_kinase_bac"/>
</dbReference>
<evidence type="ECO:0000256" key="11">
    <source>
        <dbReference type="ARBA" id="ARBA00022840"/>
    </source>
</evidence>
<dbReference type="CDD" id="cd02064">
    <property type="entry name" value="FAD_synthetase_N"/>
    <property type="match status" value="1"/>
</dbReference>
<evidence type="ECO:0000256" key="2">
    <source>
        <dbReference type="ARBA" id="ARBA00004726"/>
    </source>
</evidence>
<dbReference type="Proteomes" id="UP000442244">
    <property type="component" value="Unassembled WGS sequence"/>
</dbReference>